<dbReference type="Gene3D" id="2.40.420.20">
    <property type="match status" value="1"/>
</dbReference>
<dbReference type="Gene3D" id="1.10.287.470">
    <property type="entry name" value="Helix hairpin bin"/>
    <property type="match status" value="1"/>
</dbReference>
<name>A0A1I3VQ50_9HYPH</name>
<evidence type="ECO:0000256" key="3">
    <source>
        <dbReference type="SAM" id="SignalP"/>
    </source>
</evidence>
<dbReference type="GO" id="GO:0046677">
    <property type="term" value="P:response to antibiotic"/>
    <property type="evidence" value="ECO:0007669"/>
    <property type="project" value="TreeGrafter"/>
</dbReference>
<dbReference type="Gene3D" id="2.40.50.100">
    <property type="match status" value="1"/>
</dbReference>
<dbReference type="GO" id="GO:0005886">
    <property type="term" value="C:plasma membrane"/>
    <property type="evidence" value="ECO:0007669"/>
    <property type="project" value="TreeGrafter"/>
</dbReference>
<dbReference type="Pfam" id="PF25917">
    <property type="entry name" value="BSH_RND"/>
    <property type="match status" value="1"/>
</dbReference>
<gene>
    <name evidence="7" type="ORF">SAMN04488498_101657</name>
</gene>
<dbReference type="InterPro" id="IPR058627">
    <property type="entry name" value="MdtA-like_C"/>
</dbReference>
<dbReference type="EMBL" id="FOSL01000001">
    <property type="protein sequence ID" value="SFJ97518.1"/>
    <property type="molecule type" value="Genomic_DNA"/>
</dbReference>
<feature type="domain" description="Multidrug resistance protein MdtA-like barrel-sandwich hybrid" evidence="4">
    <location>
        <begin position="63"/>
        <end position="204"/>
    </location>
</feature>
<dbReference type="SUPFAM" id="SSF111369">
    <property type="entry name" value="HlyD-like secretion proteins"/>
    <property type="match status" value="1"/>
</dbReference>
<dbReference type="GO" id="GO:0022857">
    <property type="term" value="F:transmembrane transporter activity"/>
    <property type="evidence" value="ECO:0007669"/>
    <property type="project" value="InterPro"/>
</dbReference>
<evidence type="ECO:0000313" key="7">
    <source>
        <dbReference type="EMBL" id="SFJ97518.1"/>
    </source>
</evidence>
<dbReference type="PROSITE" id="PS51257">
    <property type="entry name" value="PROKAR_LIPOPROTEIN"/>
    <property type="match status" value="1"/>
</dbReference>
<sequence>MLLASGKAPHVASLLAAAVLLAACREENAYVPPPPPKVEVALPLKQTVTPYLFATGNTAAVNTTTLVARVSGFIQEIDYKDGDEVKAGARLFLIEPEPYQLALEQAQAGQSSSDAAAKQSGAEQKRQQELLAQKVISASDADAAVAAAAVDAAKQQQSAVEVKQAQLNLSYTEVKAPFDGIVTARQVSMGQLVGAGSATTLATIVQLDPIYVDFTISEMDVLRIRAGMAKRGITAQDLKKVPVEVGLQNETGYPHKGTLDYAAPEVTASTGTLVVRAELPNAGRPLLPGYFVRVRVPLGEEPDMLLVPDRAIGSDQGGRYVLVAGEGDVVEQRPVEIGQLVENLRVVTSGVKPDDRVIVSGLLTAVPGQKIEPQIKTLEADATGGIVQ</sequence>
<dbReference type="GO" id="GO:0030313">
    <property type="term" value="C:cell envelope"/>
    <property type="evidence" value="ECO:0007669"/>
    <property type="project" value="UniProtKB-SubCell"/>
</dbReference>
<protein>
    <submittedName>
        <fullName evidence="7">RND family efflux transporter, MFP subunit</fullName>
    </submittedName>
</protein>
<evidence type="ECO:0000313" key="8">
    <source>
        <dbReference type="Proteomes" id="UP000323300"/>
    </source>
</evidence>
<evidence type="ECO:0000259" key="5">
    <source>
        <dbReference type="Pfam" id="PF25944"/>
    </source>
</evidence>
<feature type="domain" description="Multidrug resistance protein MdtA-like C-terminal permuted SH3" evidence="6">
    <location>
        <begin position="305"/>
        <end position="362"/>
    </location>
</feature>
<feature type="domain" description="Multidrug resistance protein MdtA-like beta-barrel" evidence="5">
    <location>
        <begin position="209"/>
        <end position="299"/>
    </location>
</feature>
<dbReference type="Pfam" id="PF25944">
    <property type="entry name" value="Beta-barrel_RND"/>
    <property type="match status" value="1"/>
</dbReference>
<evidence type="ECO:0000256" key="2">
    <source>
        <dbReference type="ARBA" id="ARBA00009477"/>
    </source>
</evidence>
<accession>A0A1I3VQ50</accession>
<comment type="subcellular location">
    <subcellularLocation>
        <location evidence="1">Cell envelope</location>
    </subcellularLocation>
</comment>
<dbReference type="InterPro" id="IPR058625">
    <property type="entry name" value="MdtA-like_BSH"/>
</dbReference>
<dbReference type="NCBIfam" id="TIGR01730">
    <property type="entry name" value="RND_mfp"/>
    <property type="match status" value="1"/>
</dbReference>
<comment type="similarity">
    <text evidence="2">Belongs to the membrane fusion protein (MFP) (TC 8.A.1) family.</text>
</comment>
<feature type="signal peptide" evidence="3">
    <location>
        <begin position="1"/>
        <end position="29"/>
    </location>
</feature>
<dbReference type="Pfam" id="PF25967">
    <property type="entry name" value="RND-MFP_C"/>
    <property type="match status" value="1"/>
</dbReference>
<dbReference type="AlphaFoldDB" id="A0A1I3VQ50"/>
<dbReference type="InterPro" id="IPR058626">
    <property type="entry name" value="MdtA-like_b-barrel"/>
</dbReference>
<dbReference type="RefSeq" id="WP_149758190.1">
    <property type="nucleotide sequence ID" value="NZ_BSPE01000002.1"/>
</dbReference>
<dbReference type="FunFam" id="2.40.420.20:FF:000001">
    <property type="entry name" value="Efflux RND transporter periplasmic adaptor subunit"/>
    <property type="match status" value="1"/>
</dbReference>
<keyword evidence="8" id="KW-1185">Reference proteome</keyword>
<dbReference type="Proteomes" id="UP000323300">
    <property type="component" value="Unassembled WGS sequence"/>
</dbReference>
<organism evidence="7 8">
    <name type="scientific">Neomesorhizobium albiziae</name>
    <dbReference type="NCBI Taxonomy" id="335020"/>
    <lineage>
        <taxon>Bacteria</taxon>
        <taxon>Pseudomonadati</taxon>
        <taxon>Pseudomonadota</taxon>
        <taxon>Alphaproteobacteria</taxon>
        <taxon>Hyphomicrobiales</taxon>
        <taxon>Phyllobacteriaceae</taxon>
        <taxon>Neomesorhizobium</taxon>
    </lineage>
</organism>
<feature type="chain" id="PRO_5009302287" evidence="3">
    <location>
        <begin position="30"/>
        <end position="388"/>
    </location>
</feature>
<dbReference type="InterPro" id="IPR006143">
    <property type="entry name" value="RND_pump_MFP"/>
</dbReference>
<proteinExistence type="inferred from homology"/>
<dbReference type="PANTHER" id="PTHR30158:SF24">
    <property type="entry name" value="HLYD FAMILY SECRETION PROTEIN"/>
    <property type="match status" value="1"/>
</dbReference>
<dbReference type="OrthoDB" id="9816569at2"/>
<keyword evidence="3" id="KW-0732">Signal</keyword>
<evidence type="ECO:0000259" key="4">
    <source>
        <dbReference type="Pfam" id="PF25917"/>
    </source>
</evidence>
<evidence type="ECO:0000256" key="1">
    <source>
        <dbReference type="ARBA" id="ARBA00004196"/>
    </source>
</evidence>
<dbReference type="PANTHER" id="PTHR30158">
    <property type="entry name" value="ACRA/E-RELATED COMPONENT OF DRUG EFFLUX TRANSPORTER"/>
    <property type="match status" value="1"/>
</dbReference>
<dbReference type="Gene3D" id="2.40.30.170">
    <property type="match status" value="1"/>
</dbReference>
<reference evidence="7 8" key="1">
    <citation type="submission" date="2016-10" db="EMBL/GenBank/DDBJ databases">
        <authorList>
            <person name="Varghese N."/>
            <person name="Submissions S."/>
        </authorList>
    </citation>
    <scope>NUCLEOTIDE SEQUENCE [LARGE SCALE GENOMIC DNA]</scope>
    <source>
        <strain evidence="7 8">DSM 21822</strain>
    </source>
</reference>
<evidence type="ECO:0000259" key="6">
    <source>
        <dbReference type="Pfam" id="PF25967"/>
    </source>
</evidence>